<keyword evidence="3 6" id="KW-0812">Transmembrane</keyword>
<accession>A0ABP5H492</accession>
<dbReference type="Gene3D" id="1.20.1250.20">
    <property type="entry name" value="MFS general substrate transporter like domains"/>
    <property type="match status" value="2"/>
</dbReference>
<comment type="subcellular location">
    <subcellularLocation>
        <location evidence="1">Cell membrane</location>
        <topology evidence="1">Multi-pass membrane protein</topology>
    </subcellularLocation>
</comment>
<feature type="transmembrane region" description="Helical" evidence="6">
    <location>
        <begin position="164"/>
        <end position="183"/>
    </location>
</feature>
<dbReference type="PROSITE" id="PS50850">
    <property type="entry name" value="MFS"/>
    <property type="match status" value="1"/>
</dbReference>
<dbReference type="SUPFAM" id="SSF103473">
    <property type="entry name" value="MFS general substrate transporter"/>
    <property type="match status" value="1"/>
</dbReference>
<dbReference type="EMBL" id="BAAAPE010000001">
    <property type="protein sequence ID" value="GAA2062247.1"/>
    <property type="molecule type" value="Genomic_DNA"/>
</dbReference>
<dbReference type="InterPro" id="IPR036259">
    <property type="entry name" value="MFS_trans_sf"/>
</dbReference>
<dbReference type="InterPro" id="IPR020846">
    <property type="entry name" value="MFS_dom"/>
</dbReference>
<feature type="transmembrane region" description="Helical" evidence="6">
    <location>
        <begin position="137"/>
        <end position="158"/>
    </location>
</feature>
<feature type="transmembrane region" description="Helical" evidence="6">
    <location>
        <begin position="76"/>
        <end position="92"/>
    </location>
</feature>
<feature type="domain" description="Major facilitator superfamily (MFS) profile" evidence="7">
    <location>
        <begin position="6"/>
        <end position="387"/>
    </location>
</feature>
<feature type="transmembrane region" description="Helical" evidence="6">
    <location>
        <begin position="98"/>
        <end position="116"/>
    </location>
</feature>
<proteinExistence type="predicted"/>
<evidence type="ECO:0000256" key="5">
    <source>
        <dbReference type="ARBA" id="ARBA00023136"/>
    </source>
</evidence>
<feature type="transmembrane region" description="Helical" evidence="6">
    <location>
        <begin position="242"/>
        <end position="263"/>
    </location>
</feature>
<feature type="transmembrane region" description="Helical" evidence="6">
    <location>
        <begin position="7"/>
        <end position="28"/>
    </location>
</feature>
<dbReference type="PANTHER" id="PTHR43124:SF10">
    <property type="entry name" value="PURINE EFFLUX PUMP PBUE"/>
    <property type="match status" value="1"/>
</dbReference>
<sequence length="400" mass="40498">MRRTRTFQLTGAGMAAIGVSFGFARYGYGLFLPEFRADFGLSVTDVGLIGSASYAGYLAALLVVGALVARLGPRPLVVTGGLCAATGSLVVASADSTAWLVGGLVLAGSSPGWAWAPYSDAVDRLVPRARQQAVAGAIATGTACAVAVSGPLALIGHGTGWRPVWTLFGAAALAATLWNARVLPSGPHGAARTAPVRSWPGPRWFLRPGAVPVHLTAVLYGLVGAVYWAFAVEAVEASAGGSVAAVPVFWTAMGLAGVAGVLTGGAIGRFGLRRVHTVLFAGMAVATALLAAAPGSPPALLLSAVLYGPCFMAGSGLLAVWSHRVFPDQPSTGFSATVFFLGLGTLAGPAVLGLAADTYGLRLALAVTAALGTLSLAVRPRTERSTREREAEVCPVGRAP</sequence>
<reference evidence="9" key="1">
    <citation type="journal article" date="2019" name="Int. J. Syst. Evol. Microbiol.">
        <title>The Global Catalogue of Microorganisms (GCM) 10K type strain sequencing project: providing services to taxonomists for standard genome sequencing and annotation.</title>
        <authorList>
            <consortium name="The Broad Institute Genomics Platform"/>
            <consortium name="The Broad Institute Genome Sequencing Center for Infectious Disease"/>
            <person name="Wu L."/>
            <person name="Ma J."/>
        </authorList>
    </citation>
    <scope>NUCLEOTIDE SEQUENCE [LARGE SCALE GENOMIC DNA]</scope>
    <source>
        <strain evidence="9">JCM 15478</strain>
    </source>
</reference>
<evidence type="ECO:0000256" key="2">
    <source>
        <dbReference type="ARBA" id="ARBA00022475"/>
    </source>
</evidence>
<protein>
    <submittedName>
        <fullName evidence="8">YbfB/YjiJ family MFS transporter</fullName>
    </submittedName>
</protein>
<feature type="transmembrane region" description="Helical" evidence="6">
    <location>
        <begin position="48"/>
        <end position="69"/>
    </location>
</feature>
<feature type="transmembrane region" description="Helical" evidence="6">
    <location>
        <begin position="333"/>
        <end position="353"/>
    </location>
</feature>
<dbReference type="PANTHER" id="PTHR43124">
    <property type="entry name" value="PURINE EFFLUX PUMP PBUE"/>
    <property type="match status" value="1"/>
</dbReference>
<evidence type="ECO:0000256" key="1">
    <source>
        <dbReference type="ARBA" id="ARBA00004651"/>
    </source>
</evidence>
<dbReference type="InterPro" id="IPR050189">
    <property type="entry name" value="MFS_Efflux_Transporters"/>
</dbReference>
<feature type="transmembrane region" description="Helical" evidence="6">
    <location>
        <begin position="299"/>
        <end position="321"/>
    </location>
</feature>
<dbReference type="Pfam" id="PF06779">
    <property type="entry name" value="MFS_4"/>
    <property type="match status" value="1"/>
</dbReference>
<keyword evidence="9" id="KW-1185">Reference proteome</keyword>
<feature type="transmembrane region" description="Helical" evidence="6">
    <location>
        <begin position="359"/>
        <end position="378"/>
    </location>
</feature>
<gene>
    <name evidence="8" type="ORF">GCM10009801_05190</name>
</gene>
<name>A0ABP5H492_9ACTN</name>
<feature type="transmembrane region" description="Helical" evidence="6">
    <location>
        <begin position="275"/>
        <end position="293"/>
    </location>
</feature>
<evidence type="ECO:0000256" key="3">
    <source>
        <dbReference type="ARBA" id="ARBA00022692"/>
    </source>
</evidence>
<evidence type="ECO:0000313" key="8">
    <source>
        <dbReference type="EMBL" id="GAA2062247.1"/>
    </source>
</evidence>
<keyword evidence="4 6" id="KW-1133">Transmembrane helix</keyword>
<evidence type="ECO:0000259" key="7">
    <source>
        <dbReference type="PROSITE" id="PS50850"/>
    </source>
</evidence>
<comment type="caution">
    <text evidence="8">The sequence shown here is derived from an EMBL/GenBank/DDBJ whole genome shotgun (WGS) entry which is preliminary data.</text>
</comment>
<organism evidence="8 9">
    <name type="scientific">Streptomyces albiaxialis</name>
    <dbReference type="NCBI Taxonomy" id="329523"/>
    <lineage>
        <taxon>Bacteria</taxon>
        <taxon>Bacillati</taxon>
        <taxon>Actinomycetota</taxon>
        <taxon>Actinomycetes</taxon>
        <taxon>Kitasatosporales</taxon>
        <taxon>Streptomycetaceae</taxon>
        <taxon>Streptomyces</taxon>
    </lineage>
</organism>
<evidence type="ECO:0000313" key="9">
    <source>
        <dbReference type="Proteomes" id="UP001500016"/>
    </source>
</evidence>
<keyword evidence="2" id="KW-1003">Cell membrane</keyword>
<feature type="transmembrane region" description="Helical" evidence="6">
    <location>
        <begin position="204"/>
        <end position="230"/>
    </location>
</feature>
<evidence type="ECO:0000256" key="4">
    <source>
        <dbReference type="ARBA" id="ARBA00022989"/>
    </source>
</evidence>
<dbReference type="RefSeq" id="WP_344523462.1">
    <property type="nucleotide sequence ID" value="NZ_BAAAPE010000001.1"/>
</dbReference>
<keyword evidence="5 6" id="KW-0472">Membrane</keyword>
<evidence type="ECO:0000256" key="6">
    <source>
        <dbReference type="SAM" id="Phobius"/>
    </source>
</evidence>
<dbReference type="InterPro" id="IPR010645">
    <property type="entry name" value="MFS_4"/>
</dbReference>
<dbReference type="Proteomes" id="UP001500016">
    <property type="component" value="Unassembled WGS sequence"/>
</dbReference>